<dbReference type="InterPro" id="IPR003715">
    <property type="entry name" value="Poly_export_N"/>
</dbReference>
<evidence type="ECO:0000256" key="10">
    <source>
        <dbReference type="ARBA" id="ARBA00023114"/>
    </source>
</evidence>
<dbReference type="PROSITE" id="PS51257">
    <property type="entry name" value="PROKAR_LIPOPROTEIN"/>
    <property type="match status" value="1"/>
</dbReference>
<keyword evidence="9" id="KW-0406">Ion transport</keyword>
<dbReference type="RefSeq" id="WP_244444363.1">
    <property type="nucleotide sequence ID" value="NZ_BBIO01000002.1"/>
</dbReference>
<feature type="chain" id="PRO_5001754827" evidence="15">
    <location>
        <begin position="20"/>
        <end position="184"/>
    </location>
</feature>
<dbReference type="PANTHER" id="PTHR33619">
    <property type="entry name" value="POLYSACCHARIDE EXPORT PROTEIN GFCE-RELATED"/>
    <property type="match status" value="1"/>
</dbReference>
<evidence type="ECO:0000259" key="16">
    <source>
        <dbReference type="Pfam" id="PF02563"/>
    </source>
</evidence>
<evidence type="ECO:0000256" key="15">
    <source>
        <dbReference type="SAM" id="SignalP"/>
    </source>
</evidence>
<evidence type="ECO:0000256" key="1">
    <source>
        <dbReference type="ARBA" id="ARBA00004571"/>
    </source>
</evidence>
<comment type="subcellular location">
    <subcellularLocation>
        <location evidence="1">Cell outer membrane</location>
        <topology evidence="1">Multi-pass membrane protein</topology>
    </subcellularLocation>
</comment>
<keyword evidence="4" id="KW-1134">Transmembrane beta strand</keyword>
<evidence type="ECO:0000256" key="9">
    <source>
        <dbReference type="ARBA" id="ARBA00023065"/>
    </source>
</evidence>
<keyword evidence="8" id="KW-0625">Polysaccharide transport</keyword>
<keyword evidence="12" id="KW-0564">Palmitate</keyword>
<dbReference type="Gene3D" id="3.30.1950.10">
    <property type="entry name" value="wza like domain"/>
    <property type="match status" value="1"/>
</dbReference>
<dbReference type="PANTHER" id="PTHR33619:SF3">
    <property type="entry name" value="POLYSACCHARIDE EXPORT PROTEIN GFCE-RELATED"/>
    <property type="match status" value="1"/>
</dbReference>
<evidence type="ECO:0000256" key="2">
    <source>
        <dbReference type="ARBA" id="ARBA00009450"/>
    </source>
</evidence>
<evidence type="ECO:0000256" key="7">
    <source>
        <dbReference type="ARBA" id="ARBA00022729"/>
    </source>
</evidence>
<keyword evidence="13" id="KW-0998">Cell outer membrane</keyword>
<reference evidence="18 19" key="1">
    <citation type="submission" date="2014-07" db="EMBL/GenBank/DDBJ databases">
        <title>Tepidicaulis marinum gen. nov., sp. nov., a novel marine bacterium denitrifying nitrate to nitrous oxide strictly under microaerobic conditions.</title>
        <authorList>
            <person name="Takeuchi M."/>
            <person name="Yamagishi T."/>
            <person name="Kamagata Y."/>
            <person name="Oshima K."/>
            <person name="Hattori M."/>
            <person name="Katayama T."/>
            <person name="Hanada S."/>
            <person name="Tamaki H."/>
            <person name="Marumo K."/>
            <person name="Maeda H."/>
            <person name="Nedachi M."/>
            <person name="Iwasaki W."/>
            <person name="Suwa Y."/>
            <person name="Sakata S."/>
        </authorList>
    </citation>
    <scope>NUCLEOTIDE SEQUENCE [LARGE SCALE GENOMIC DNA]</scope>
    <source>
        <strain evidence="18 19">MA2</strain>
    </source>
</reference>
<dbReference type="eggNOG" id="COG1596">
    <property type="taxonomic scope" value="Bacteria"/>
</dbReference>
<keyword evidence="7 15" id="KW-0732">Signal</keyword>
<comment type="caution">
    <text evidence="18">The sequence shown here is derived from an EMBL/GenBank/DDBJ whole genome shotgun (WGS) entry which is preliminary data.</text>
</comment>
<evidence type="ECO:0000313" key="19">
    <source>
        <dbReference type="Proteomes" id="UP000028702"/>
    </source>
</evidence>
<dbReference type="InterPro" id="IPR054765">
    <property type="entry name" value="SLBB_dom"/>
</dbReference>
<protein>
    <submittedName>
        <fullName evidence="18">Polysaccharide export protein</fullName>
    </submittedName>
</protein>
<feature type="signal peptide" evidence="15">
    <location>
        <begin position="1"/>
        <end position="19"/>
    </location>
</feature>
<dbReference type="STRING" id="1333998.M2A_0518"/>
<evidence type="ECO:0000256" key="14">
    <source>
        <dbReference type="ARBA" id="ARBA00023288"/>
    </source>
</evidence>
<dbReference type="GO" id="GO:0006811">
    <property type="term" value="P:monoatomic ion transport"/>
    <property type="evidence" value="ECO:0007669"/>
    <property type="project" value="UniProtKB-KW"/>
</dbReference>
<dbReference type="GO" id="GO:0015288">
    <property type="term" value="F:porin activity"/>
    <property type="evidence" value="ECO:0007669"/>
    <property type="project" value="UniProtKB-KW"/>
</dbReference>
<dbReference type="GO" id="GO:0015159">
    <property type="term" value="F:polysaccharide transmembrane transporter activity"/>
    <property type="evidence" value="ECO:0007669"/>
    <property type="project" value="InterPro"/>
</dbReference>
<keyword evidence="3" id="KW-0813">Transport</keyword>
<keyword evidence="6" id="KW-0812">Transmembrane</keyword>
<keyword evidence="19" id="KW-1185">Reference proteome</keyword>
<evidence type="ECO:0000313" key="18">
    <source>
        <dbReference type="EMBL" id="GAK44019.1"/>
    </source>
</evidence>
<sequence length="184" mass="20125">MLRLLLTAFMALALQACSAGGVISERPLAGNDGPYQLDSGDQVRVVVFGQEDLTGEYTIDGSGQISMPLVNGIQARGLTIQELEAEVARVLGESLLRNPNVSAQVISFRPFFILGEVTQSGQYPYVNGMTARTAVAIAGGFTYRADQSYVRVTRKRDGKLIELELPMDELIRPGDTIYVTERYF</sequence>
<keyword evidence="14" id="KW-0449">Lipoprotein</keyword>
<organism evidence="18 19">
    <name type="scientific">Tepidicaulis marinus</name>
    <dbReference type="NCBI Taxonomy" id="1333998"/>
    <lineage>
        <taxon>Bacteria</taxon>
        <taxon>Pseudomonadati</taxon>
        <taxon>Pseudomonadota</taxon>
        <taxon>Alphaproteobacteria</taxon>
        <taxon>Hyphomicrobiales</taxon>
        <taxon>Parvibaculaceae</taxon>
        <taxon>Tepidicaulis</taxon>
    </lineage>
</organism>
<evidence type="ECO:0000256" key="5">
    <source>
        <dbReference type="ARBA" id="ARBA00022597"/>
    </source>
</evidence>
<keyword evidence="5" id="KW-0762">Sugar transport</keyword>
<evidence type="ECO:0000256" key="6">
    <source>
        <dbReference type="ARBA" id="ARBA00022692"/>
    </source>
</evidence>
<feature type="domain" description="Polysaccharide export protein N-terminal" evidence="16">
    <location>
        <begin position="32"/>
        <end position="105"/>
    </location>
</feature>
<gene>
    <name evidence="18" type="ORF">M2A_0518</name>
</gene>
<dbReference type="Pfam" id="PF22461">
    <property type="entry name" value="SLBB_2"/>
    <property type="match status" value="1"/>
</dbReference>
<evidence type="ECO:0000256" key="4">
    <source>
        <dbReference type="ARBA" id="ARBA00022452"/>
    </source>
</evidence>
<evidence type="ECO:0000256" key="3">
    <source>
        <dbReference type="ARBA" id="ARBA00022448"/>
    </source>
</evidence>
<dbReference type="Gene3D" id="3.10.560.10">
    <property type="entry name" value="Outer membrane lipoprotein wza domain like"/>
    <property type="match status" value="1"/>
</dbReference>
<comment type="similarity">
    <text evidence="2">Belongs to the BexD/CtrA/VexA family.</text>
</comment>
<keyword evidence="11" id="KW-0472">Membrane</keyword>
<evidence type="ECO:0000256" key="12">
    <source>
        <dbReference type="ARBA" id="ARBA00023139"/>
    </source>
</evidence>
<feature type="domain" description="SLBB" evidence="17">
    <location>
        <begin position="111"/>
        <end position="179"/>
    </location>
</feature>
<evidence type="ECO:0000259" key="17">
    <source>
        <dbReference type="Pfam" id="PF22461"/>
    </source>
</evidence>
<dbReference type="GO" id="GO:0046930">
    <property type="term" value="C:pore complex"/>
    <property type="evidence" value="ECO:0007669"/>
    <property type="project" value="UniProtKB-KW"/>
</dbReference>
<evidence type="ECO:0000256" key="11">
    <source>
        <dbReference type="ARBA" id="ARBA00023136"/>
    </source>
</evidence>
<dbReference type="Proteomes" id="UP000028702">
    <property type="component" value="Unassembled WGS sequence"/>
</dbReference>
<accession>A0A081B7K1</accession>
<dbReference type="AlphaFoldDB" id="A0A081B7K1"/>
<dbReference type="Pfam" id="PF02563">
    <property type="entry name" value="Poly_export"/>
    <property type="match status" value="1"/>
</dbReference>
<dbReference type="GO" id="GO:0009279">
    <property type="term" value="C:cell outer membrane"/>
    <property type="evidence" value="ECO:0007669"/>
    <property type="project" value="UniProtKB-SubCell"/>
</dbReference>
<evidence type="ECO:0000256" key="8">
    <source>
        <dbReference type="ARBA" id="ARBA00023047"/>
    </source>
</evidence>
<evidence type="ECO:0000256" key="13">
    <source>
        <dbReference type="ARBA" id="ARBA00023237"/>
    </source>
</evidence>
<proteinExistence type="inferred from homology"/>
<dbReference type="EMBL" id="BBIO01000002">
    <property type="protein sequence ID" value="GAK44019.1"/>
    <property type="molecule type" value="Genomic_DNA"/>
</dbReference>
<name>A0A081B7K1_9HYPH</name>
<keyword evidence="10" id="KW-0626">Porin</keyword>
<dbReference type="InterPro" id="IPR049712">
    <property type="entry name" value="Poly_export"/>
</dbReference>